<feature type="binding site" evidence="17">
    <location>
        <position position="685"/>
    </location>
    <ligand>
        <name>L-glutamate</name>
        <dbReference type="ChEBI" id="CHEBI:29985"/>
    </ligand>
</feature>
<dbReference type="Gene3D" id="3.40.50.2300">
    <property type="match status" value="2"/>
</dbReference>
<organism evidence="24">
    <name type="scientific">Clastoptera arizonana</name>
    <name type="common">Arizona spittle bug</name>
    <dbReference type="NCBI Taxonomy" id="38151"/>
    <lineage>
        <taxon>Eukaryota</taxon>
        <taxon>Metazoa</taxon>
        <taxon>Ecdysozoa</taxon>
        <taxon>Arthropoda</taxon>
        <taxon>Hexapoda</taxon>
        <taxon>Insecta</taxon>
        <taxon>Pterygota</taxon>
        <taxon>Neoptera</taxon>
        <taxon>Paraneoptera</taxon>
        <taxon>Hemiptera</taxon>
        <taxon>Auchenorrhyncha</taxon>
        <taxon>Cercopoidea</taxon>
        <taxon>Clastopteridae</taxon>
        <taxon>Clastoptera</taxon>
    </lineage>
</organism>
<evidence type="ECO:0000256" key="1">
    <source>
        <dbReference type="ARBA" id="ARBA00008685"/>
    </source>
</evidence>
<evidence type="ECO:0000256" key="2">
    <source>
        <dbReference type="ARBA" id="ARBA00022448"/>
    </source>
</evidence>
<dbReference type="EMBL" id="GEDC01013278">
    <property type="protein sequence ID" value="JAS24020.1"/>
    <property type="molecule type" value="Transcribed_RNA"/>
</dbReference>
<protein>
    <recommendedName>
        <fullName evidence="16">Glutamate receptor 1</fullName>
    </recommendedName>
</protein>
<reference evidence="24" key="1">
    <citation type="submission" date="2015-12" db="EMBL/GenBank/DDBJ databases">
        <title>De novo transcriptome assembly of four potential Pierce s Disease insect vectors from Arizona vineyards.</title>
        <authorList>
            <person name="Tassone E.E."/>
        </authorList>
    </citation>
    <scope>NUCLEOTIDE SEQUENCE</scope>
</reference>
<dbReference type="GO" id="GO:0045211">
    <property type="term" value="C:postsynaptic membrane"/>
    <property type="evidence" value="ECO:0007669"/>
    <property type="project" value="UniProtKB-SubCell"/>
</dbReference>
<evidence type="ECO:0000256" key="9">
    <source>
        <dbReference type="ARBA" id="ARBA00023136"/>
    </source>
</evidence>
<dbReference type="InterPro" id="IPR019594">
    <property type="entry name" value="Glu/Gly-bd"/>
</dbReference>
<evidence type="ECO:0000256" key="19">
    <source>
        <dbReference type="PIRSR" id="PIRSR601508-3"/>
    </source>
</evidence>
<dbReference type="GO" id="GO:0004970">
    <property type="term" value="F:glutamate-gated receptor activity"/>
    <property type="evidence" value="ECO:0007669"/>
    <property type="project" value="UniProtKB-ARBA"/>
</dbReference>
<keyword evidence="5" id="KW-0732">Signal</keyword>
<feature type="transmembrane region" description="Helical" evidence="20">
    <location>
        <begin position="824"/>
        <end position="848"/>
    </location>
</feature>
<dbReference type="EMBL" id="GEDC01026520">
    <property type="protein sequence ID" value="JAS10778.1"/>
    <property type="molecule type" value="Transcribed_RNA"/>
</dbReference>
<keyword evidence="12" id="KW-0628">Postsynaptic cell membrane</keyword>
<keyword evidence="7" id="KW-0770">Synapse</keyword>
<feature type="domain" description="Ionotropic glutamate receptor C-terminal" evidence="21">
    <location>
        <begin position="428"/>
        <end position="798"/>
    </location>
</feature>
<evidence type="ECO:0000256" key="5">
    <source>
        <dbReference type="ARBA" id="ARBA00022729"/>
    </source>
</evidence>
<evidence type="ECO:0000256" key="17">
    <source>
        <dbReference type="PIRSR" id="PIRSR601508-1"/>
    </source>
</evidence>
<dbReference type="FunFam" id="3.40.190.10:FF:000178">
    <property type="entry name" value="Glutamate receptor subunit"/>
    <property type="match status" value="1"/>
</dbReference>
<evidence type="ECO:0000256" key="16">
    <source>
        <dbReference type="ARBA" id="ARBA00072754"/>
    </source>
</evidence>
<evidence type="ECO:0000256" key="8">
    <source>
        <dbReference type="ARBA" id="ARBA00023065"/>
    </source>
</evidence>
<comment type="subcellular location">
    <subcellularLocation>
        <location evidence="15">Postsynaptic cell membrane</location>
        <topology evidence="15">Multi-pass membrane protein</topology>
    </subcellularLocation>
</comment>
<evidence type="ECO:0000259" key="22">
    <source>
        <dbReference type="SMART" id="SM00918"/>
    </source>
</evidence>
<evidence type="ECO:0000259" key="21">
    <source>
        <dbReference type="SMART" id="SM00079"/>
    </source>
</evidence>
<feature type="site" description="Crucial to convey clamshell closure to channel opening" evidence="18">
    <location>
        <position position="663"/>
    </location>
</feature>
<evidence type="ECO:0000256" key="7">
    <source>
        <dbReference type="ARBA" id="ARBA00023018"/>
    </source>
</evidence>
<dbReference type="AlphaFoldDB" id="A0A1B6DEF0"/>
<evidence type="ECO:0000313" key="24">
    <source>
        <dbReference type="EMBL" id="JAS24020.1"/>
    </source>
</evidence>
<keyword evidence="4 20" id="KW-0812">Transmembrane</keyword>
<proteinExistence type="inferred from homology"/>
<keyword evidence="8" id="KW-0406">Ion transport</keyword>
<keyword evidence="13" id="KW-1071">Ligand-gated ion channel</keyword>
<keyword evidence="10" id="KW-0675">Receptor</keyword>
<evidence type="ECO:0000256" key="10">
    <source>
        <dbReference type="ARBA" id="ARBA00023170"/>
    </source>
</evidence>
<dbReference type="SUPFAM" id="SSF81324">
    <property type="entry name" value="Voltage-gated potassium channels"/>
    <property type="match status" value="1"/>
</dbReference>
<dbReference type="CDD" id="cd13714">
    <property type="entry name" value="PBP2_iGluR_Kainate"/>
    <property type="match status" value="1"/>
</dbReference>
<feature type="site" description="Interaction with the cone snail toxin Con-ikot-ikot" evidence="18">
    <location>
        <position position="690"/>
    </location>
</feature>
<feature type="domain" description="Ionotropic glutamate receptor L-glutamate and glycine-binding" evidence="22">
    <location>
        <begin position="438"/>
        <end position="502"/>
    </location>
</feature>
<feature type="transmembrane region" description="Helical" evidence="20">
    <location>
        <begin position="6"/>
        <end position="25"/>
    </location>
</feature>
<evidence type="ECO:0000256" key="15">
    <source>
        <dbReference type="ARBA" id="ARBA00034104"/>
    </source>
</evidence>
<feature type="non-terminal residue" evidence="24">
    <location>
        <position position="1"/>
    </location>
</feature>
<feature type="transmembrane region" description="Helical" evidence="20">
    <location>
        <begin position="634"/>
        <end position="654"/>
    </location>
</feature>
<dbReference type="InterPro" id="IPR001508">
    <property type="entry name" value="Iono_Glu_rcpt_met"/>
</dbReference>
<dbReference type="InterPro" id="IPR015683">
    <property type="entry name" value="Ionotropic_Glu_rcpt"/>
</dbReference>
<dbReference type="SUPFAM" id="SSF53850">
    <property type="entry name" value="Periplasmic binding protein-like II"/>
    <property type="match status" value="1"/>
</dbReference>
<accession>A0A1B6DEF0</accession>
<evidence type="ECO:0000256" key="6">
    <source>
        <dbReference type="ARBA" id="ARBA00022989"/>
    </source>
</evidence>
<dbReference type="CDD" id="cd06382">
    <property type="entry name" value="PBP1_iGluR_Kainate"/>
    <property type="match status" value="1"/>
</dbReference>
<dbReference type="SMART" id="SM00079">
    <property type="entry name" value="PBPe"/>
    <property type="match status" value="1"/>
</dbReference>
<comment type="similarity">
    <text evidence="1">Belongs to the glutamate-gated ion channel (TC 1.A.10.1) family.</text>
</comment>
<dbReference type="Pfam" id="PF10613">
    <property type="entry name" value="Lig_chan-Glu_bd"/>
    <property type="match status" value="1"/>
</dbReference>
<feature type="site" description="Interaction with the cone snail toxin Con-ikot-ikot" evidence="18">
    <location>
        <position position="781"/>
    </location>
</feature>
<dbReference type="InterPro" id="IPR001828">
    <property type="entry name" value="ANF_lig-bd_rcpt"/>
</dbReference>
<feature type="binding site" evidence="17">
    <location>
        <position position="684"/>
    </location>
    <ligand>
        <name>L-glutamate</name>
        <dbReference type="ChEBI" id="CHEBI:29985"/>
    </ligand>
</feature>
<feature type="binding site" evidence="17">
    <location>
        <position position="513"/>
    </location>
    <ligand>
        <name>L-glutamate</name>
        <dbReference type="ChEBI" id="CHEBI:29985"/>
    </ligand>
</feature>
<evidence type="ECO:0000313" key="23">
    <source>
        <dbReference type="EMBL" id="JAS10778.1"/>
    </source>
</evidence>
<keyword evidence="9 20" id="KW-0472">Membrane</keyword>
<feature type="binding site" evidence="17">
    <location>
        <position position="735"/>
    </location>
    <ligand>
        <name>L-glutamate</name>
        <dbReference type="ChEBI" id="CHEBI:29985"/>
    </ligand>
</feature>
<gene>
    <name evidence="24" type="ORF">g.24412</name>
    <name evidence="23" type="ORF">g.24415</name>
</gene>
<dbReference type="FunFam" id="3.40.190.10:FF:000061">
    <property type="entry name" value="Glutamate receptor, ionotropic kainate"/>
    <property type="match status" value="1"/>
</dbReference>
<evidence type="ECO:0000256" key="13">
    <source>
        <dbReference type="ARBA" id="ARBA00023286"/>
    </source>
</evidence>
<dbReference type="FunFam" id="1.10.287.70:FF:000064">
    <property type="entry name" value="Glutamate receptor ionotropic, kainate"/>
    <property type="match status" value="1"/>
</dbReference>
<dbReference type="PANTHER" id="PTHR18966">
    <property type="entry name" value="IONOTROPIC GLUTAMATE RECEPTOR"/>
    <property type="match status" value="1"/>
</dbReference>
<feature type="transmembrane region" description="Helical" evidence="20">
    <location>
        <begin position="558"/>
        <end position="577"/>
    </location>
</feature>
<evidence type="ECO:0000256" key="20">
    <source>
        <dbReference type="SAM" id="Phobius"/>
    </source>
</evidence>
<dbReference type="SMART" id="SM00918">
    <property type="entry name" value="Lig_chan-Glu_bd"/>
    <property type="match status" value="1"/>
</dbReference>
<evidence type="ECO:0000256" key="3">
    <source>
        <dbReference type="ARBA" id="ARBA00022475"/>
    </source>
</evidence>
<evidence type="ECO:0000256" key="12">
    <source>
        <dbReference type="ARBA" id="ARBA00023257"/>
    </source>
</evidence>
<dbReference type="Gene3D" id="3.40.190.10">
    <property type="entry name" value="Periplasmic binding protein-like II"/>
    <property type="match status" value="2"/>
</dbReference>
<dbReference type="InterPro" id="IPR028082">
    <property type="entry name" value="Peripla_BP_I"/>
</dbReference>
<keyword evidence="2" id="KW-0813">Transport</keyword>
<dbReference type="Pfam" id="PF01094">
    <property type="entry name" value="ANF_receptor"/>
    <property type="match status" value="1"/>
</dbReference>
<dbReference type="Gene3D" id="1.10.287.70">
    <property type="match status" value="1"/>
</dbReference>
<evidence type="ECO:0000256" key="18">
    <source>
        <dbReference type="PIRSR" id="PIRSR601508-2"/>
    </source>
</evidence>
<feature type="binding site" evidence="17">
    <location>
        <position position="518"/>
    </location>
    <ligand>
        <name>L-glutamate</name>
        <dbReference type="ChEBI" id="CHEBI:29985"/>
    </ligand>
</feature>
<keyword evidence="19" id="KW-1015">Disulfide bond</keyword>
<evidence type="ECO:0000256" key="4">
    <source>
        <dbReference type="ARBA" id="ARBA00022692"/>
    </source>
</evidence>
<sequence length="925" mass="104878">PAEMVVFVFVNLVTIFSLLPPTWAVHRQQKVVFPIVGLFHPEQTEQEKAFRLAVEKVNLDNTIYANMDLQPLVEYFTHFDSFNTSKRVCTLISEGIAGIFGPQSVGTTGVVQSICDQTEIPHIDMRWDTSSRHASKEANMNINLYPETKLLAKAIIGIIEVMHWKSYTIVYENEEGLLRLQEVLKPIPVNSSEKHIPFTVRQLPDDEDYRPLLKEIKKSSDLHIVLECATEKILPIFDQALQVGLMGEYTSFILTSLDAHTLNFDDYKHDRTNITALRLVDPLSPYVSDVLDDWRRLERTRGKHLNLGSNEIKTESALMYDAVTLYAKALHSIAGQPKVKRVDCYDGEKWKYGFELINYMKMLTAEGMSGGIKFDKYGRRNLFRLEIIELSKEGFKKIGIWDSIEGANYTRTQREMTDTISESITNKKFVVTSRLGKPYLYKVEGEGLEGNAQFEGYSMDLIDAISKDLGFKYEFKIVKGNEYGSLNKETKQWSGLIREIQDRRADLAICDLTITHDRRTAVDFTMPFMTLGISILYSKQPKAEVNLFSFMSPLSVDVWIYMVTAYLAISLLLFFLCRCSPNEWSNPHPCNPDPDELESTFNLPNCLWFSIGSLTTQGCDLLPKAVSTRLVAGMWWFFTLIMISSYTANLAAFLTQQKMGPQIENVEQLGAQSKIKYGVMIGGSTYNFFKTSNDSLYKKMWSVMESAQPSVFVDSNEAGVERVRKSKNNYAFFMESTTIEFQMEQYCDLTQIGNLLDSKGYGIAMPPNSPYRTAISGSVLKLQESGKLLEIKKKWWSAWKSNSSSCEDYGGSVEPSNELGMSNVGGVFVVLIAGCVFSFFVAILEFLWNCRKVAVEEKITPTEAMMAELKFVFQCQGDTKPVKIVSSPRGSLRGSFLQLNIFDRLNSKERSVPRTEPLSPGWVAQ</sequence>
<dbReference type="GO" id="GO:0008328">
    <property type="term" value="C:ionotropic glutamate receptor complex"/>
    <property type="evidence" value="ECO:0007669"/>
    <property type="project" value="UniProtKB-ARBA"/>
</dbReference>
<dbReference type="Pfam" id="PF00060">
    <property type="entry name" value="Lig_chan"/>
    <property type="match status" value="1"/>
</dbReference>
<feature type="disulfide bond" evidence="19">
    <location>
        <begin position="747"/>
        <end position="806"/>
    </location>
</feature>
<keyword evidence="11" id="KW-0325">Glycoprotein</keyword>
<dbReference type="InterPro" id="IPR001320">
    <property type="entry name" value="Iontro_rcpt_C"/>
</dbReference>
<name>A0A1B6DEF0_9HEMI</name>
<evidence type="ECO:0000256" key="14">
    <source>
        <dbReference type="ARBA" id="ARBA00023303"/>
    </source>
</evidence>
<evidence type="ECO:0000256" key="11">
    <source>
        <dbReference type="ARBA" id="ARBA00023180"/>
    </source>
</evidence>
<dbReference type="SUPFAM" id="SSF53822">
    <property type="entry name" value="Periplasmic binding protein-like I"/>
    <property type="match status" value="1"/>
</dbReference>
<keyword evidence="3" id="KW-1003">Cell membrane</keyword>
<keyword evidence="6 20" id="KW-1133">Transmembrane helix</keyword>
<keyword evidence="14" id="KW-0407">Ion channel</keyword>
<dbReference type="PRINTS" id="PR00177">
    <property type="entry name" value="NMDARECEPTOR"/>
</dbReference>